<protein>
    <recommendedName>
        <fullName evidence="10">Poly A polymerase head domain-containing protein</fullName>
    </recommendedName>
</protein>
<keyword evidence="4" id="KW-0479">Metal-binding</keyword>
<accession>A0A7V5U3P4</accession>
<keyword evidence="7" id="KW-0460">Magnesium</keyword>
<dbReference type="EMBL" id="DROK01000302">
    <property type="protein sequence ID" value="HHI98221.1"/>
    <property type="molecule type" value="Genomic_DNA"/>
</dbReference>
<dbReference type="AlphaFoldDB" id="A0A7V5U3P4"/>
<keyword evidence="1 9" id="KW-0808">Transferase</keyword>
<dbReference type="GO" id="GO:0003723">
    <property type="term" value="F:RNA binding"/>
    <property type="evidence" value="ECO:0007669"/>
    <property type="project" value="UniProtKB-KW"/>
</dbReference>
<dbReference type="InterPro" id="IPR043519">
    <property type="entry name" value="NT_sf"/>
</dbReference>
<keyword evidence="3" id="KW-0548">Nucleotidyltransferase</keyword>
<dbReference type="InterPro" id="IPR050124">
    <property type="entry name" value="tRNA_CCA-adding_enzyme"/>
</dbReference>
<dbReference type="Gene3D" id="3.30.460.10">
    <property type="entry name" value="Beta Polymerase, domain 2"/>
    <property type="match status" value="1"/>
</dbReference>
<evidence type="ECO:0000256" key="3">
    <source>
        <dbReference type="ARBA" id="ARBA00022695"/>
    </source>
</evidence>
<keyword evidence="8 9" id="KW-0694">RNA-binding</keyword>
<evidence type="ECO:0000256" key="1">
    <source>
        <dbReference type="ARBA" id="ARBA00022679"/>
    </source>
</evidence>
<evidence type="ECO:0000256" key="6">
    <source>
        <dbReference type="ARBA" id="ARBA00022840"/>
    </source>
</evidence>
<evidence type="ECO:0000256" key="9">
    <source>
        <dbReference type="RuleBase" id="RU003953"/>
    </source>
</evidence>
<dbReference type="PANTHER" id="PTHR47545">
    <property type="entry name" value="MULTIFUNCTIONAL CCA PROTEIN"/>
    <property type="match status" value="1"/>
</dbReference>
<sequence>MPSFFRDSGKLQARVYAKTMFPEKLKEALIALAEEEEVYVAGGPVRDALLGRRSKDLDLVVPQEAARVSRHLAQRLGTKLVILDEEEGVFRLPLEEDFFLDISRFRKNATTIDEDLKARDFTINALAVELKTFLTRKAPLWPIIDPTGGLKD</sequence>
<comment type="caution">
    <text evidence="11">The sequence shown here is derived from an EMBL/GenBank/DDBJ whole genome shotgun (WGS) entry which is preliminary data.</text>
</comment>
<reference evidence="11" key="1">
    <citation type="journal article" date="2020" name="mSystems">
        <title>Genome- and Community-Level Interaction Insights into Carbon Utilization and Element Cycling Functions of Hydrothermarchaeota in Hydrothermal Sediment.</title>
        <authorList>
            <person name="Zhou Z."/>
            <person name="Liu Y."/>
            <person name="Xu W."/>
            <person name="Pan J."/>
            <person name="Luo Z.H."/>
            <person name="Li M."/>
        </authorList>
    </citation>
    <scope>NUCLEOTIDE SEQUENCE [LARGE SCALE GENOMIC DNA]</scope>
    <source>
        <strain evidence="11">HyVt-533</strain>
    </source>
</reference>
<dbReference type="Pfam" id="PF01743">
    <property type="entry name" value="PolyA_pol"/>
    <property type="match status" value="1"/>
</dbReference>
<dbReference type="PANTHER" id="PTHR47545:SF1">
    <property type="entry name" value="MULTIFUNCTIONAL CCA PROTEIN"/>
    <property type="match status" value="1"/>
</dbReference>
<proteinExistence type="inferred from homology"/>
<keyword evidence="2" id="KW-0819">tRNA processing</keyword>
<evidence type="ECO:0000256" key="5">
    <source>
        <dbReference type="ARBA" id="ARBA00022741"/>
    </source>
</evidence>
<evidence type="ECO:0000256" key="8">
    <source>
        <dbReference type="ARBA" id="ARBA00022884"/>
    </source>
</evidence>
<keyword evidence="6" id="KW-0067">ATP-binding</keyword>
<dbReference type="GO" id="GO:0016779">
    <property type="term" value="F:nucleotidyltransferase activity"/>
    <property type="evidence" value="ECO:0007669"/>
    <property type="project" value="UniProtKB-KW"/>
</dbReference>
<evidence type="ECO:0000256" key="7">
    <source>
        <dbReference type="ARBA" id="ARBA00022842"/>
    </source>
</evidence>
<evidence type="ECO:0000256" key="4">
    <source>
        <dbReference type="ARBA" id="ARBA00022723"/>
    </source>
</evidence>
<dbReference type="GO" id="GO:0008033">
    <property type="term" value="P:tRNA processing"/>
    <property type="evidence" value="ECO:0007669"/>
    <property type="project" value="UniProtKB-KW"/>
</dbReference>
<keyword evidence="5" id="KW-0547">Nucleotide-binding</keyword>
<feature type="non-terminal residue" evidence="11">
    <location>
        <position position="152"/>
    </location>
</feature>
<evidence type="ECO:0000256" key="2">
    <source>
        <dbReference type="ARBA" id="ARBA00022694"/>
    </source>
</evidence>
<dbReference type="GO" id="GO:0005524">
    <property type="term" value="F:ATP binding"/>
    <property type="evidence" value="ECO:0007669"/>
    <property type="project" value="UniProtKB-KW"/>
</dbReference>
<organism evidence="11">
    <name type="scientific">Thermodesulfatator atlanticus</name>
    <dbReference type="NCBI Taxonomy" id="501497"/>
    <lineage>
        <taxon>Bacteria</taxon>
        <taxon>Pseudomonadati</taxon>
        <taxon>Thermodesulfobacteriota</taxon>
        <taxon>Thermodesulfobacteria</taxon>
        <taxon>Thermodesulfobacteriales</taxon>
        <taxon>Thermodesulfatatoraceae</taxon>
        <taxon>Thermodesulfatator</taxon>
    </lineage>
</organism>
<feature type="domain" description="Poly A polymerase head" evidence="10">
    <location>
        <begin position="38"/>
        <end position="152"/>
    </location>
</feature>
<evidence type="ECO:0000313" key="11">
    <source>
        <dbReference type="EMBL" id="HHI98221.1"/>
    </source>
</evidence>
<name>A0A7V5U3P4_9BACT</name>
<dbReference type="GO" id="GO:0046872">
    <property type="term" value="F:metal ion binding"/>
    <property type="evidence" value="ECO:0007669"/>
    <property type="project" value="UniProtKB-KW"/>
</dbReference>
<comment type="similarity">
    <text evidence="9">Belongs to the tRNA nucleotidyltransferase/poly(A) polymerase family.</text>
</comment>
<gene>
    <name evidence="11" type="ORF">ENJ96_10310</name>
</gene>
<evidence type="ECO:0000259" key="10">
    <source>
        <dbReference type="Pfam" id="PF01743"/>
    </source>
</evidence>
<dbReference type="SUPFAM" id="SSF81301">
    <property type="entry name" value="Nucleotidyltransferase"/>
    <property type="match status" value="1"/>
</dbReference>
<dbReference type="CDD" id="cd05398">
    <property type="entry name" value="NT_ClassII-CCAase"/>
    <property type="match status" value="1"/>
</dbReference>
<dbReference type="InterPro" id="IPR002646">
    <property type="entry name" value="PolA_pol_head_dom"/>
</dbReference>
<dbReference type="Proteomes" id="UP000886101">
    <property type="component" value="Unassembled WGS sequence"/>
</dbReference>